<keyword evidence="5" id="KW-0862">Zinc</keyword>
<protein>
    <submittedName>
        <fullName evidence="8">Acetylornithine deacetylase</fullName>
    </submittedName>
</protein>
<evidence type="ECO:0000256" key="6">
    <source>
        <dbReference type="SAM" id="SignalP"/>
    </source>
</evidence>
<feature type="chain" id="PRO_5045870820" evidence="6">
    <location>
        <begin position="24"/>
        <end position="386"/>
    </location>
</feature>
<dbReference type="InterPro" id="IPR002933">
    <property type="entry name" value="Peptidase_M20"/>
</dbReference>
<sequence>MKTFNLAFSLLFMGLSLSRDGCAQHSTINNYEETTPQLSELLELHQSLVEIPSVSGSEGEVGRYLQKYLEQRGYNVYAQPVKGSGGNDDRHNIFAYLGDSNKTRVMLTSHIDTVPPFLPYERRGTEIWGRGTVDAKGSVAAQIAAVESLRQSNEIAPEGDVALLFVVGEEDGSGGMLAANDLGLTWEAVIFGEPTELKLGRGHKGGIGVHFTALGKAGHSGYPEQGSNAIDKLIRGLVSLQSAALPGSEEFGNTTFNVGVIQGGVADNVIPAQASAAALVRLATDRVNDTEAVIKKAVHDASSEVQVEFTGAWGPVSLDYDVEGFETVVLSYGTDIPNLRGNHKKYLYGPGSILVAHSDHEHLDISDLEAAVKGYKVLIVQLLESS</sequence>
<dbReference type="PROSITE" id="PS00759">
    <property type="entry name" value="ARGE_DAPE_CPG2_2"/>
    <property type="match status" value="1"/>
</dbReference>
<dbReference type="Pfam" id="PF07687">
    <property type="entry name" value="M20_dimer"/>
    <property type="match status" value="1"/>
</dbReference>
<name>A0ABR1RU74_9PEZI</name>
<evidence type="ECO:0000256" key="5">
    <source>
        <dbReference type="ARBA" id="ARBA00022833"/>
    </source>
</evidence>
<keyword evidence="3" id="KW-0479">Metal-binding</keyword>
<dbReference type="SUPFAM" id="SSF53187">
    <property type="entry name" value="Zn-dependent exopeptidases"/>
    <property type="match status" value="1"/>
</dbReference>
<dbReference type="Gene3D" id="3.30.70.360">
    <property type="match status" value="1"/>
</dbReference>
<dbReference type="Pfam" id="PF01546">
    <property type="entry name" value="Peptidase_M20"/>
    <property type="match status" value="1"/>
</dbReference>
<dbReference type="CDD" id="cd05652">
    <property type="entry name" value="M20_ArgE_DapE-like_fungal"/>
    <property type="match status" value="1"/>
</dbReference>
<dbReference type="PROSITE" id="PS00758">
    <property type="entry name" value="ARGE_DAPE_CPG2_1"/>
    <property type="match status" value="1"/>
</dbReference>
<gene>
    <name evidence="8" type="ORF">PG991_007699</name>
</gene>
<evidence type="ECO:0000256" key="3">
    <source>
        <dbReference type="ARBA" id="ARBA00022723"/>
    </source>
</evidence>
<comment type="caution">
    <text evidence="8">The sequence shown here is derived from an EMBL/GenBank/DDBJ whole genome shotgun (WGS) entry which is preliminary data.</text>
</comment>
<accession>A0ABR1RU74</accession>
<comment type="cofactor">
    <cofactor evidence="1">
        <name>Zn(2+)</name>
        <dbReference type="ChEBI" id="CHEBI:29105"/>
    </cofactor>
</comment>
<dbReference type="InterPro" id="IPR036264">
    <property type="entry name" value="Bact_exopeptidase_dim_dom"/>
</dbReference>
<dbReference type="InterPro" id="IPR001261">
    <property type="entry name" value="ArgE/DapE_CS"/>
</dbReference>
<dbReference type="EMBL" id="JAQQWI010000010">
    <property type="protein sequence ID" value="KAK8018509.1"/>
    <property type="molecule type" value="Genomic_DNA"/>
</dbReference>
<evidence type="ECO:0000256" key="2">
    <source>
        <dbReference type="ARBA" id="ARBA00006247"/>
    </source>
</evidence>
<reference evidence="8 9" key="1">
    <citation type="submission" date="2023-01" db="EMBL/GenBank/DDBJ databases">
        <title>Analysis of 21 Apiospora genomes using comparative genomics revels a genus with tremendous synthesis potential of carbohydrate active enzymes and secondary metabolites.</title>
        <authorList>
            <person name="Sorensen T."/>
        </authorList>
    </citation>
    <scope>NUCLEOTIDE SEQUENCE [LARGE SCALE GENOMIC DNA]</scope>
    <source>
        <strain evidence="8 9">CBS 20057</strain>
    </source>
</reference>
<evidence type="ECO:0000256" key="4">
    <source>
        <dbReference type="ARBA" id="ARBA00022801"/>
    </source>
</evidence>
<keyword evidence="4" id="KW-0378">Hydrolase</keyword>
<feature type="signal peptide" evidence="6">
    <location>
        <begin position="1"/>
        <end position="23"/>
    </location>
</feature>
<dbReference type="InterPro" id="IPR011650">
    <property type="entry name" value="Peptidase_M20_dimer"/>
</dbReference>
<proteinExistence type="inferred from homology"/>
<dbReference type="Proteomes" id="UP001396898">
    <property type="component" value="Unassembled WGS sequence"/>
</dbReference>
<dbReference type="PANTHER" id="PTHR43808:SF8">
    <property type="entry name" value="PEPTIDASE M20 DIMERISATION DOMAIN-CONTAINING PROTEIN"/>
    <property type="match status" value="1"/>
</dbReference>
<evidence type="ECO:0000256" key="1">
    <source>
        <dbReference type="ARBA" id="ARBA00001947"/>
    </source>
</evidence>
<evidence type="ECO:0000259" key="7">
    <source>
        <dbReference type="Pfam" id="PF07687"/>
    </source>
</evidence>
<organism evidence="8 9">
    <name type="scientific">Apiospora marii</name>
    <dbReference type="NCBI Taxonomy" id="335849"/>
    <lineage>
        <taxon>Eukaryota</taxon>
        <taxon>Fungi</taxon>
        <taxon>Dikarya</taxon>
        <taxon>Ascomycota</taxon>
        <taxon>Pezizomycotina</taxon>
        <taxon>Sordariomycetes</taxon>
        <taxon>Xylariomycetidae</taxon>
        <taxon>Amphisphaeriales</taxon>
        <taxon>Apiosporaceae</taxon>
        <taxon>Apiospora</taxon>
    </lineage>
</organism>
<dbReference type="InterPro" id="IPR050072">
    <property type="entry name" value="Peptidase_M20A"/>
</dbReference>
<dbReference type="PANTHER" id="PTHR43808">
    <property type="entry name" value="ACETYLORNITHINE DEACETYLASE"/>
    <property type="match status" value="1"/>
</dbReference>
<keyword evidence="6" id="KW-0732">Signal</keyword>
<feature type="domain" description="Peptidase M20 dimerisation" evidence="7">
    <location>
        <begin position="202"/>
        <end position="299"/>
    </location>
</feature>
<evidence type="ECO:0000313" key="9">
    <source>
        <dbReference type="Proteomes" id="UP001396898"/>
    </source>
</evidence>
<evidence type="ECO:0000313" key="8">
    <source>
        <dbReference type="EMBL" id="KAK8018509.1"/>
    </source>
</evidence>
<dbReference type="SUPFAM" id="SSF55031">
    <property type="entry name" value="Bacterial exopeptidase dimerisation domain"/>
    <property type="match status" value="1"/>
</dbReference>
<keyword evidence="9" id="KW-1185">Reference proteome</keyword>
<dbReference type="Gene3D" id="3.40.630.10">
    <property type="entry name" value="Zn peptidases"/>
    <property type="match status" value="1"/>
</dbReference>
<comment type="similarity">
    <text evidence="2">Belongs to the peptidase M20A family.</text>
</comment>